<feature type="compositionally biased region" description="Low complexity" evidence="1">
    <location>
        <begin position="289"/>
        <end position="309"/>
    </location>
</feature>
<feature type="compositionally biased region" description="Basic and acidic residues" evidence="1">
    <location>
        <begin position="178"/>
        <end position="187"/>
    </location>
</feature>
<organism evidence="3">
    <name type="scientific">Chaetoceros debilis</name>
    <dbReference type="NCBI Taxonomy" id="122233"/>
    <lineage>
        <taxon>Eukaryota</taxon>
        <taxon>Sar</taxon>
        <taxon>Stramenopiles</taxon>
        <taxon>Ochrophyta</taxon>
        <taxon>Bacillariophyta</taxon>
        <taxon>Coscinodiscophyceae</taxon>
        <taxon>Chaetocerotophycidae</taxon>
        <taxon>Chaetocerotales</taxon>
        <taxon>Chaetocerotaceae</taxon>
        <taxon>Chaetoceros</taxon>
    </lineage>
</organism>
<keyword evidence="2" id="KW-0732">Signal</keyword>
<gene>
    <name evidence="3" type="ORF">CDEB00056_LOCUS23982</name>
</gene>
<sequence length="363" mass="39112">MKSSIISTILVLIQIIAAANIASANTHGRCDCSPINYYWEYDFNLTCDDSRYTMGEGSGIKSYSCDTEPRDLRPFKVIGLTWRELRQNGDRLNEGESFGFDYYDTDLFNSTSLTKIEPSVYTYGYELEVIAIDETETIEIFQNITVIFSAECDIPVFNPADRMGWFRFNDELSEPARDSTCVHEHDGPTMAPTGSSLTSAAPTCIVEKAGKKGHNARASSSYGRRGKGGKGGKGSYDELNPASSKSPGKGGKGGKGGSGYGSSKSPKSKSAKSSKMPKATGCQKKSKKSSNIQSPKSSKAPKAPKAGKSIKSEKSSKSSKKGKGHIDDYHHPAKHSKKQSKSSRTGKGGKGKGHATDGVKAYE</sequence>
<dbReference type="AlphaFoldDB" id="A0A7S3QJ53"/>
<feature type="compositionally biased region" description="Gly residues" evidence="1">
    <location>
        <begin position="248"/>
        <end position="260"/>
    </location>
</feature>
<feature type="region of interest" description="Disordered" evidence="1">
    <location>
        <begin position="211"/>
        <end position="363"/>
    </location>
</feature>
<dbReference type="EMBL" id="HBIO01031291">
    <property type="protein sequence ID" value="CAE0479128.1"/>
    <property type="molecule type" value="Transcribed_RNA"/>
</dbReference>
<accession>A0A7S3QJ53</accession>
<feature type="compositionally biased region" description="Basic residues" evidence="1">
    <location>
        <begin position="332"/>
        <end position="341"/>
    </location>
</feature>
<feature type="region of interest" description="Disordered" evidence="1">
    <location>
        <begin position="178"/>
        <end position="198"/>
    </location>
</feature>
<feature type="chain" id="PRO_5031270905" evidence="2">
    <location>
        <begin position="19"/>
        <end position="363"/>
    </location>
</feature>
<feature type="signal peptide" evidence="2">
    <location>
        <begin position="1"/>
        <end position="18"/>
    </location>
</feature>
<name>A0A7S3QJ53_9STRA</name>
<evidence type="ECO:0000256" key="2">
    <source>
        <dbReference type="SAM" id="SignalP"/>
    </source>
</evidence>
<reference evidence="3" key="1">
    <citation type="submission" date="2021-01" db="EMBL/GenBank/DDBJ databases">
        <authorList>
            <person name="Corre E."/>
            <person name="Pelletier E."/>
            <person name="Niang G."/>
            <person name="Scheremetjew M."/>
            <person name="Finn R."/>
            <person name="Kale V."/>
            <person name="Holt S."/>
            <person name="Cochrane G."/>
            <person name="Meng A."/>
            <person name="Brown T."/>
            <person name="Cohen L."/>
        </authorList>
    </citation>
    <scope>NUCLEOTIDE SEQUENCE</scope>
    <source>
        <strain evidence="3">MM31A-1</strain>
    </source>
</reference>
<proteinExistence type="predicted"/>
<evidence type="ECO:0000313" key="3">
    <source>
        <dbReference type="EMBL" id="CAE0479128.1"/>
    </source>
</evidence>
<evidence type="ECO:0000256" key="1">
    <source>
        <dbReference type="SAM" id="MobiDB-lite"/>
    </source>
</evidence>
<feature type="compositionally biased region" description="Basic and acidic residues" evidence="1">
    <location>
        <begin position="354"/>
        <end position="363"/>
    </location>
</feature>
<protein>
    <submittedName>
        <fullName evidence="3">Uncharacterized protein</fullName>
    </submittedName>
</protein>